<evidence type="ECO:0000256" key="2">
    <source>
        <dbReference type="ARBA" id="ARBA00022741"/>
    </source>
</evidence>
<gene>
    <name evidence="5" type="ORF">GIX10_13095</name>
</gene>
<comment type="caution">
    <text evidence="5">The sequence shown here is derived from an EMBL/GenBank/DDBJ whole genome shotgun (WGS) entry which is preliminary data.</text>
</comment>
<evidence type="ECO:0000256" key="3">
    <source>
        <dbReference type="ARBA" id="ARBA00022801"/>
    </source>
</evidence>
<keyword evidence="3" id="KW-0378">Hydrolase</keyword>
<evidence type="ECO:0000256" key="4">
    <source>
        <dbReference type="ARBA" id="ARBA00023134"/>
    </source>
</evidence>
<dbReference type="PANTHER" id="PTHR42708">
    <property type="entry name" value="ATP/GTP-BINDING PROTEIN-RELATED"/>
    <property type="match status" value="1"/>
</dbReference>
<dbReference type="InterPro" id="IPR052705">
    <property type="entry name" value="Gliding_Motility_GTPase"/>
</dbReference>
<dbReference type="CDD" id="cd00882">
    <property type="entry name" value="Ras_like_GTPase"/>
    <property type="match status" value="1"/>
</dbReference>
<name>A0A6L6GHP2_9GAMM</name>
<dbReference type="SUPFAM" id="SSF52540">
    <property type="entry name" value="P-loop containing nucleoside triphosphate hydrolases"/>
    <property type="match status" value="1"/>
</dbReference>
<sequence>MILHPHKIVFAGSMGAGKSAAIQSLSDVPVFTTEAINTDQDRHNKLFTTVGIDYGEITLDDGVKVGLYGTPGQQRFDFIWSTISQGALGTIILIDHSSKSSIQDLDFYYENFVKTNNNLIFAITHIDEKSTAHTSQYREWISNQKQIYPLYFIDARKSEDVLLLIDTLLSQSEISLSLSGN</sequence>
<reference evidence="5 6" key="1">
    <citation type="submission" date="2019-11" db="EMBL/GenBank/DDBJ databases">
        <authorList>
            <person name="An D."/>
        </authorList>
    </citation>
    <scope>NUCLEOTIDE SEQUENCE [LARGE SCALE GENOMIC DNA]</scope>
    <source>
        <strain evidence="5 6">YIM 103518</strain>
    </source>
</reference>
<dbReference type="GO" id="GO:0016787">
    <property type="term" value="F:hydrolase activity"/>
    <property type="evidence" value="ECO:0007669"/>
    <property type="project" value="UniProtKB-KW"/>
</dbReference>
<evidence type="ECO:0000256" key="1">
    <source>
        <dbReference type="ARBA" id="ARBA00005290"/>
    </source>
</evidence>
<dbReference type="InterPro" id="IPR004130">
    <property type="entry name" value="Gpn"/>
</dbReference>
<dbReference type="Proteomes" id="UP000473854">
    <property type="component" value="Unassembled WGS sequence"/>
</dbReference>
<proteinExistence type="inferred from homology"/>
<dbReference type="Pfam" id="PF03029">
    <property type="entry name" value="ATP_bind_1"/>
    <property type="match status" value="1"/>
</dbReference>
<organism evidence="5 6">
    <name type="scientific">Acinetobacter faecalis</name>
    <dbReference type="NCBI Taxonomy" id="2665161"/>
    <lineage>
        <taxon>Bacteria</taxon>
        <taxon>Pseudomonadati</taxon>
        <taxon>Pseudomonadota</taxon>
        <taxon>Gammaproteobacteria</taxon>
        <taxon>Moraxellales</taxon>
        <taxon>Moraxellaceae</taxon>
        <taxon>Acinetobacter</taxon>
    </lineage>
</organism>
<keyword evidence="2" id="KW-0547">Nucleotide-binding</keyword>
<dbReference type="InterPro" id="IPR027417">
    <property type="entry name" value="P-loop_NTPase"/>
</dbReference>
<dbReference type="GO" id="GO:0005525">
    <property type="term" value="F:GTP binding"/>
    <property type="evidence" value="ECO:0007669"/>
    <property type="project" value="UniProtKB-KW"/>
</dbReference>
<accession>A0A6L6GHP2</accession>
<dbReference type="Gene3D" id="3.40.50.300">
    <property type="entry name" value="P-loop containing nucleotide triphosphate hydrolases"/>
    <property type="match status" value="1"/>
</dbReference>
<dbReference type="PANTHER" id="PTHR42708:SF1">
    <property type="entry name" value="GLIDING MOTILITY PROTEIN MGLA"/>
    <property type="match status" value="1"/>
</dbReference>
<evidence type="ECO:0000313" key="5">
    <source>
        <dbReference type="EMBL" id="MTD12312.1"/>
    </source>
</evidence>
<dbReference type="RefSeq" id="WP_171501381.1">
    <property type="nucleotide sequence ID" value="NZ_JAXHPP010000083.1"/>
</dbReference>
<dbReference type="EMBL" id="WLYL01000082">
    <property type="protein sequence ID" value="MTD12312.1"/>
    <property type="molecule type" value="Genomic_DNA"/>
</dbReference>
<dbReference type="AlphaFoldDB" id="A0A6L6GHP2"/>
<protein>
    <submittedName>
        <fullName evidence="5">GTP-binding protein</fullName>
    </submittedName>
</protein>
<comment type="similarity">
    <text evidence="1">Belongs to the GPN-loop GTPase family.</text>
</comment>
<evidence type="ECO:0000313" key="6">
    <source>
        <dbReference type="Proteomes" id="UP000473854"/>
    </source>
</evidence>
<keyword evidence="4" id="KW-0342">GTP-binding</keyword>